<evidence type="ECO:0000313" key="3">
    <source>
        <dbReference type="EMBL" id="SBV37930.1"/>
    </source>
</evidence>
<gene>
    <name evidence="3" type="ORF">STPYR_12873</name>
</gene>
<protein>
    <recommendedName>
        <fullName evidence="4">Classical arabinogalactan protein 4</fullName>
    </recommendedName>
</protein>
<dbReference type="AlphaFoldDB" id="A0A1Y5Q6L9"/>
<feature type="compositionally biased region" description="Basic and acidic residues" evidence="1">
    <location>
        <begin position="43"/>
        <end position="57"/>
    </location>
</feature>
<keyword evidence="2" id="KW-0732">Signal</keyword>
<feature type="signal peptide" evidence="2">
    <location>
        <begin position="1"/>
        <end position="21"/>
    </location>
</feature>
<evidence type="ECO:0008006" key="4">
    <source>
        <dbReference type="Google" id="ProtNLM"/>
    </source>
</evidence>
<evidence type="ECO:0000256" key="2">
    <source>
        <dbReference type="SAM" id="SignalP"/>
    </source>
</evidence>
<feature type="region of interest" description="Disordered" evidence="1">
    <location>
        <begin position="21"/>
        <end position="127"/>
    </location>
</feature>
<dbReference type="EMBL" id="FLTS01000001">
    <property type="protein sequence ID" value="SBV37930.1"/>
    <property type="molecule type" value="Genomic_DNA"/>
</dbReference>
<organism evidence="3">
    <name type="scientific">uncultured Stenotrophomonas sp</name>
    <dbReference type="NCBI Taxonomy" id="165438"/>
    <lineage>
        <taxon>Bacteria</taxon>
        <taxon>Pseudomonadati</taxon>
        <taxon>Pseudomonadota</taxon>
        <taxon>Gammaproteobacteria</taxon>
        <taxon>Lysobacterales</taxon>
        <taxon>Lysobacteraceae</taxon>
        <taxon>Stenotrophomonas</taxon>
        <taxon>environmental samples</taxon>
    </lineage>
</organism>
<proteinExistence type="predicted"/>
<name>A0A1Y5Q6L9_9GAMM</name>
<reference evidence="3" key="1">
    <citation type="submission" date="2016-03" db="EMBL/GenBank/DDBJ databases">
        <authorList>
            <person name="Ploux O."/>
        </authorList>
    </citation>
    <scope>NUCLEOTIDE SEQUENCE</scope>
    <source>
        <strain evidence="3">UC10</strain>
    </source>
</reference>
<sequence>MKHVHALALLLATAVPLAAQAQLRQPPPPTQTRPVNLPQPSKSNDEKAGERSQRDETPTVGKPPASTPRPITRPATQRPVYDEHGQRMNGMRQAGANRVMDTRTGRYYDTVPSGDGQRIVKRDDGKP</sequence>
<feature type="compositionally biased region" description="Basic and acidic residues" evidence="1">
    <location>
        <begin position="118"/>
        <end position="127"/>
    </location>
</feature>
<feature type="chain" id="PRO_5013255244" description="Classical arabinogalactan protein 4" evidence="2">
    <location>
        <begin position="22"/>
        <end position="127"/>
    </location>
</feature>
<evidence type="ECO:0000256" key="1">
    <source>
        <dbReference type="SAM" id="MobiDB-lite"/>
    </source>
</evidence>
<accession>A0A1Y5Q6L9</accession>